<gene>
    <name evidence="1" type="ORF">A5869_002171</name>
</gene>
<dbReference type="Proteomes" id="UP000196503">
    <property type="component" value="Unassembled WGS sequence"/>
</dbReference>
<sequence length="517" mass="61032">MFYFLPAWKDINVDKFDDTLSQIKMFLKAEEPMEIWTLNYLPRLHTFLFLEGIDTVKVRSFYDRLQNIQTTTQKKIDVYDFNWPIGSYFAYSQFAIFVLNEGKRIASLHFDELNNLKFIDHFNKEQKIERKSIFDDRGFVSSIELYENDVLFSKQFYNEFNQLQFTVRYDRNQEVELSEENAKRYGKTSFASLHDWLMFVWLQEVQKLKEEDVLVIAMDNEVPPLFEKVACKAHVVLSAFSKRPVALTTENSQRLLQQAELLMVDNQEFKQELTPHALQTKIEVLTPYDAILRLGESQYVKYLQVHYVMGEDDLTSSQQVLEYWIQQCIAHEDYRVVLQCKESYQVEPLREKIKMMLINQLSLDEEVVQEYLEELLSEQENRTLEFLKDKDDENNYLMFGKLYQSITVAYYNGKEELLEGLLHTRIIVDLQSQPDTLLQICGISSGIPMINRVDTGYVIHKKNGLIISSNHELDQALEYYLNGLKHWNEALVYSVAQLNRYTNGAIVHQWKERLSLA</sequence>
<accession>A0A200HQS1</accession>
<name>A0A200HQS1_9ENTE</name>
<comment type="caution">
    <text evidence="1">The sequence shown here is derived from an EMBL/GenBank/DDBJ whole genome shotgun (WGS) entry which is preliminary data.</text>
</comment>
<evidence type="ECO:0000313" key="1">
    <source>
        <dbReference type="EMBL" id="OUZ15064.1"/>
    </source>
</evidence>
<protein>
    <submittedName>
        <fullName evidence="1">Accessory Sec system protein Asp1</fullName>
    </submittedName>
</protein>
<reference evidence="1 2" key="1">
    <citation type="submission" date="2017-05" db="EMBL/GenBank/DDBJ databases">
        <title>The Genome Sequence of Enterococcus faecium 2D5_DIV0622.</title>
        <authorList>
            <consortium name="The Broad Institute Genomics Platform"/>
            <consortium name="The Broad Institute Genomic Center for Infectious Diseases"/>
            <person name="Earl A."/>
            <person name="Manson A."/>
            <person name="Schwartman J."/>
            <person name="Gilmore M."/>
            <person name="Abouelleil A."/>
            <person name="Cao P."/>
            <person name="Chapman S."/>
            <person name="Cusick C."/>
            <person name="Shea T."/>
            <person name="Young S."/>
            <person name="Neafsey D."/>
            <person name="Nusbaum C."/>
            <person name="Birren B."/>
        </authorList>
    </citation>
    <scope>NUCLEOTIDE SEQUENCE [LARGE SCALE GENOMIC DNA]</scope>
    <source>
        <strain evidence="1 2">2D5_DIV0622</strain>
    </source>
</reference>
<dbReference type="RefSeq" id="WP_087663700.1">
    <property type="nucleotide sequence ID" value="NZ_NIBL01000003.1"/>
</dbReference>
<evidence type="ECO:0000313" key="2">
    <source>
        <dbReference type="Proteomes" id="UP000196503"/>
    </source>
</evidence>
<dbReference type="AlphaFoldDB" id="A0A200HQS1"/>
<organism evidence="1 2">
    <name type="scientific">Enterococcus cecorum</name>
    <dbReference type="NCBI Taxonomy" id="44008"/>
    <lineage>
        <taxon>Bacteria</taxon>
        <taxon>Bacillati</taxon>
        <taxon>Bacillota</taxon>
        <taxon>Bacilli</taxon>
        <taxon>Lactobacillales</taxon>
        <taxon>Enterococcaceae</taxon>
        <taxon>Enterococcus</taxon>
    </lineage>
</organism>
<dbReference type="GO" id="GO:0015031">
    <property type="term" value="P:protein transport"/>
    <property type="evidence" value="ECO:0007669"/>
    <property type="project" value="InterPro"/>
</dbReference>
<proteinExistence type="predicted"/>
<dbReference type="InterPro" id="IPR022372">
    <property type="entry name" value="Accessory_SS_Asp1"/>
</dbReference>
<dbReference type="EMBL" id="NIBL01000003">
    <property type="protein sequence ID" value="OUZ15064.1"/>
    <property type="molecule type" value="Genomic_DNA"/>
</dbReference>
<dbReference type="NCBIfam" id="TIGR03713">
    <property type="entry name" value="acc_sec_asp1"/>
    <property type="match status" value="1"/>
</dbReference>
<dbReference type="Pfam" id="PF16993">
    <property type="entry name" value="Asp1"/>
    <property type="match status" value="1"/>
</dbReference>